<dbReference type="EC" id="2.5.1.19" evidence="7"/>
<evidence type="ECO:0000313" key="9">
    <source>
        <dbReference type="EMBL" id="EFQ05104.1"/>
    </source>
</evidence>
<feature type="binding site" evidence="7">
    <location>
        <position position="194"/>
    </location>
    <ligand>
        <name>3-phosphoshikimate</name>
        <dbReference type="ChEBI" id="CHEBI:145989"/>
    </ligand>
</feature>
<keyword evidence="4 7" id="KW-0808">Transferase</keyword>
<evidence type="ECO:0000256" key="7">
    <source>
        <dbReference type="HAMAP-Rule" id="MF_00210"/>
    </source>
</evidence>
<dbReference type="CDD" id="cd01556">
    <property type="entry name" value="EPSP_synthase"/>
    <property type="match status" value="1"/>
</dbReference>
<dbReference type="GO" id="GO:0009073">
    <property type="term" value="P:aromatic amino acid family biosynthetic process"/>
    <property type="evidence" value="ECO:0007669"/>
    <property type="project" value="UniProtKB-KW"/>
</dbReference>
<dbReference type="UniPathway" id="UPA00053">
    <property type="reaction ID" value="UER00089"/>
</dbReference>
<keyword evidence="7" id="KW-0963">Cytoplasm</keyword>
<dbReference type="RefSeq" id="WP_006940704.1">
    <property type="nucleotide sequence ID" value="NZ_GL538175.1"/>
</dbReference>
<feature type="binding site" evidence="7">
    <location>
        <position position="20"/>
    </location>
    <ligand>
        <name>3-phosphoshikimate</name>
        <dbReference type="ChEBI" id="CHEBI:145989"/>
    </ligand>
</feature>
<evidence type="ECO:0000256" key="3">
    <source>
        <dbReference type="ARBA" id="ARBA00022605"/>
    </source>
</evidence>
<evidence type="ECO:0000256" key="2">
    <source>
        <dbReference type="ARBA" id="ARBA00009948"/>
    </source>
</evidence>
<dbReference type="EMBL" id="AECS01000001">
    <property type="protein sequence ID" value="EFQ05104.1"/>
    <property type="molecule type" value="Genomic_DNA"/>
</dbReference>
<dbReference type="InterPro" id="IPR001986">
    <property type="entry name" value="Enolpyruvate_Tfrase_dom"/>
</dbReference>
<evidence type="ECO:0000256" key="6">
    <source>
        <dbReference type="ARBA" id="ARBA00044633"/>
    </source>
</evidence>
<dbReference type="HAMAP" id="MF_00210">
    <property type="entry name" value="EPSP_synth"/>
    <property type="match status" value="1"/>
</dbReference>
<sequence length="427" mass="46111">MNLVLTPKKLSGILAVPSSKSAGHRELICAALADGKSLVKNITPSEDLEATCRVLQAFGATVETVSHEDGRLTVAVTGGLRPQTGSLRADCGESGSTVRFLIPVGLLTGMKITYTGRGRLPERPLDPFLNIFDNKKIAYTKGKDSLPLTVKGRLKGGIYELPGNVSSQFFTGLLMALPLLPDDSVLQSTTVVESESYINITLDCLRRHGIYVEKERDGLYLIRGRQAYRTGEYPVEGDFSQAAFWLVGGIIGDTVELKGLSNNSTQGDRTVVSFIESMRGRIERSGSVLRAVPSRTTGLTIDVKDCPDLVPALAVLGTFSQGITRIVNGARVRLKECDRIHAMTHELNSIGAKVRETGDGLIIEGVSSLTGGRVQAWNDHRIAMALAMASQRCTGKLTIEGAECVRKSYPSFWQDFAHMGGIAVEET</sequence>
<dbReference type="OrthoDB" id="9809920at2"/>
<feature type="binding site" evidence="7">
    <location>
        <position position="168"/>
    </location>
    <ligand>
        <name>phosphoenolpyruvate</name>
        <dbReference type="ChEBI" id="CHEBI:58702"/>
    </ligand>
</feature>
<dbReference type="Gene3D" id="3.65.10.10">
    <property type="entry name" value="Enolpyruvate transferase domain"/>
    <property type="match status" value="2"/>
</dbReference>
<evidence type="ECO:0000256" key="1">
    <source>
        <dbReference type="ARBA" id="ARBA00004811"/>
    </source>
</evidence>
<dbReference type="eggNOG" id="COG0128">
    <property type="taxonomic scope" value="Bacteria"/>
</dbReference>
<accession>E2Z9C5</accession>
<feature type="binding site" evidence="7">
    <location>
        <position position="123"/>
    </location>
    <ligand>
        <name>phosphoenolpyruvate</name>
        <dbReference type="ChEBI" id="CHEBI:58702"/>
    </ligand>
</feature>
<feature type="binding site" evidence="7">
    <location>
        <position position="407"/>
    </location>
    <ligand>
        <name>phosphoenolpyruvate</name>
        <dbReference type="ChEBI" id="CHEBI:58702"/>
    </ligand>
</feature>
<dbReference type="InterPro" id="IPR036968">
    <property type="entry name" value="Enolpyruvate_Tfrase_sf"/>
</dbReference>
<comment type="caution">
    <text evidence="9">The sequence shown here is derived from an EMBL/GenBank/DDBJ whole genome shotgun (WGS) entry which is preliminary data.</text>
</comment>
<reference evidence="9 10" key="1">
    <citation type="submission" date="2010-08" db="EMBL/GenBank/DDBJ databases">
        <authorList>
            <person name="Weinstock G."/>
            <person name="Sodergren E."/>
            <person name="Clifton S."/>
            <person name="Fulton L."/>
            <person name="Fulton B."/>
            <person name="Courtney L."/>
            <person name="Fronick C."/>
            <person name="Harrison M."/>
            <person name="Strong C."/>
            <person name="Farmer C."/>
            <person name="Delahaunty K."/>
            <person name="Markovic C."/>
            <person name="Hall O."/>
            <person name="Minx P."/>
            <person name="Tomlinson C."/>
            <person name="Mitreva M."/>
            <person name="Hou S."/>
            <person name="Chen J."/>
            <person name="Wollam A."/>
            <person name="Pepin K.H."/>
            <person name="Johnson M."/>
            <person name="Bhonagiri V."/>
            <person name="Zhang X."/>
            <person name="Suruliraj S."/>
            <person name="Warren W."/>
            <person name="Chinwalla A."/>
            <person name="Mardis E.R."/>
            <person name="Wilson R.K."/>
        </authorList>
    </citation>
    <scope>NUCLEOTIDE SEQUENCE [LARGE SCALE GENOMIC DNA]</scope>
    <source>
        <strain evidence="9 10">F0359</strain>
    </source>
</reference>
<comment type="subunit">
    <text evidence="7">Monomer.</text>
</comment>
<evidence type="ECO:0000256" key="4">
    <source>
        <dbReference type="ARBA" id="ARBA00022679"/>
    </source>
</evidence>
<feature type="binding site" evidence="7">
    <location>
        <position position="335"/>
    </location>
    <ligand>
        <name>3-phosphoshikimate</name>
        <dbReference type="ChEBI" id="CHEBI:145989"/>
    </ligand>
</feature>
<dbReference type="SUPFAM" id="SSF55205">
    <property type="entry name" value="EPT/RTPC-like"/>
    <property type="match status" value="1"/>
</dbReference>
<dbReference type="InterPro" id="IPR023193">
    <property type="entry name" value="EPSP_synthase_CS"/>
</dbReference>
<feature type="binding site" evidence="7">
    <location>
        <position position="25"/>
    </location>
    <ligand>
        <name>3-phosphoshikimate</name>
        <dbReference type="ChEBI" id="CHEBI:145989"/>
    </ligand>
</feature>
<gene>
    <name evidence="7 9" type="primary">aroA</name>
    <name evidence="9" type="ORF">HMPREF9429_00023</name>
</gene>
<dbReference type="Pfam" id="PF00275">
    <property type="entry name" value="EPSP_synthase"/>
    <property type="match status" value="1"/>
</dbReference>
<dbReference type="InterPro" id="IPR006264">
    <property type="entry name" value="EPSP_synthase"/>
</dbReference>
<organism evidence="9 10">
    <name type="scientific">Megasphaera micronuciformis F0359</name>
    <dbReference type="NCBI Taxonomy" id="706434"/>
    <lineage>
        <taxon>Bacteria</taxon>
        <taxon>Bacillati</taxon>
        <taxon>Bacillota</taxon>
        <taxon>Negativicutes</taxon>
        <taxon>Veillonellales</taxon>
        <taxon>Veillonellaceae</taxon>
        <taxon>Megasphaera</taxon>
    </lineage>
</organism>
<name>E2Z9C5_9FIRM</name>
<dbReference type="NCBIfam" id="TIGR01356">
    <property type="entry name" value="aroA"/>
    <property type="match status" value="1"/>
</dbReference>
<dbReference type="PANTHER" id="PTHR21090">
    <property type="entry name" value="AROM/DEHYDROQUINATE SYNTHASE"/>
    <property type="match status" value="1"/>
</dbReference>
<dbReference type="Proteomes" id="UP000003195">
    <property type="component" value="Unassembled WGS sequence"/>
</dbReference>
<feature type="binding site" evidence="7">
    <location>
        <position position="166"/>
    </location>
    <ligand>
        <name>3-phosphoshikimate</name>
        <dbReference type="ChEBI" id="CHEBI:145989"/>
    </ligand>
</feature>
<dbReference type="GO" id="GO:0003866">
    <property type="term" value="F:3-phosphoshikimate 1-carboxyvinyltransferase activity"/>
    <property type="evidence" value="ECO:0007669"/>
    <property type="project" value="UniProtKB-UniRule"/>
</dbReference>
<evidence type="ECO:0000259" key="8">
    <source>
        <dbReference type="Pfam" id="PF00275"/>
    </source>
</evidence>
<dbReference type="PROSITE" id="PS00885">
    <property type="entry name" value="EPSP_SYNTHASE_2"/>
    <property type="match status" value="1"/>
</dbReference>
<feature type="domain" description="Enolpyruvate transferase" evidence="8">
    <location>
        <begin position="6"/>
        <end position="415"/>
    </location>
</feature>
<dbReference type="GO" id="GO:0009423">
    <property type="term" value="P:chorismate biosynthetic process"/>
    <property type="evidence" value="ECO:0007669"/>
    <property type="project" value="UniProtKB-UniRule"/>
</dbReference>
<comment type="catalytic activity">
    <reaction evidence="6">
        <text>3-phosphoshikimate + phosphoenolpyruvate = 5-O-(1-carboxyvinyl)-3-phosphoshikimate + phosphate</text>
        <dbReference type="Rhea" id="RHEA:21256"/>
        <dbReference type="ChEBI" id="CHEBI:43474"/>
        <dbReference type="ChEBI" id="CHEBI:57701"/>
        <dbReference type="ChEBI" id="CHEBI:58702"/>
        <dbReference type="ChEBI" id="CHEBI:145989"/>
        <dbReference type="EC" id="2.5.1.19"/>
    </reaction>
    <physiologicalReaction direction="left-to-right" evidence="6">
        <dbReference type="Rhea" id="RHEA:21257"/>
    </physiologicalReaction>
</comment>
<evidence type="ECO:0000313" key="10">
    <source>
        <dbReference type="Proteomes" id="UP000003195"/>
    </source>
</evidence>
<dbReference type="InterPro" id="IPR013792">
    <property type="entry name" value="RNA3'P_cycl/enolpyr_Trfase_a/b"/>
</dbReference>
<feature type="active site" description="Proton acceptor" evidence="7">
    <location>
        <position position="308"/>
    </location>
</feature>
<feature type="binding site" evidence="7">
    <location>
        <position position="167"/>
    </location>
    <ligand>
        <name>3-phosphoshikimate</name>
        <dbReference type="ChEBI" id="CHEBI:145989"/>
    </ligand>
</feature>
<feature type="binding site" evidence="7">
    <location>
        <position position="95"/>
    </location>
    <ligand>
        <name>phosphoenolpyruvate</name>
        <dbReference type="ChEBI" id="CHEBI:58702"/>
    </ligand>
</feature>
<feature type="binding site" evidence="7">
    <location>
        <position position="339"/>
    </location>
    <ligand>
        <name>phosphoenolpyruvate</name>
        <dbReference type="ChEBI" id="CHEBI:58702"/>
    </ligand>
</feature>
<dbReference type="PIRSF" id="PIRSF000505">
    <property type="entry name" value="EPSPS"/>
    <property type="match status" value="1"/>
</dbReference>
<feature type="binding site" evidence="7">
    <location>
        <position position="381"/>
    </location>
    <ligand>
        <name>phosphoenolpyruvate</name>
        <dbReference type="ChEBI" id="CHEBI:58702"/>
    </ligand>
</feature>
<dbReference type="AlphaFoldDB" id="E2Z9C5"/>
<keyword evidence="5 7" id="KW-0057">Aromatic amino acid biosynthesis</keyword>
<comment type="function">
    <text evidence="7">Catalyzes the transfer of the enolpyruvyl moiety of phosphoenolpyruvate (PEP) to the 5-hydroxyl of shikimate-3-phosphate (S3P) to produce enolpyruvyl shikimate-3-phosphate and inorganic phosphate.</text>
</comment>
<feature type="binding site" evidence="7">
    <location>
        <position position="168"/>
    </location>
    <ligand>
        <name>3-phosphoshikimate</name>
        <dbReference type="ChEBI" id="CHEBI:145989"/>
    </ligand>
</feature>
<dbReference type="HOGENOM" id="CLU_024321_0_0_9"/>
<dbReference type="PANTHER" id="PTHR21090:SF5">
    <property type="entry name" value="PENTAFUNCTIONAL AROM POLYPEPTIDE"/>
    <property type="match status" value="1"/>
</dbReference>
<protein>
    <recommendedName>
        <fullName evidence="7">3-phosphoshikimate 1-carboxyvinyltransferase</fullName>
        <ecNumber evidence="7">2.5.1.19</ecNumber>
    </recommendedName>
    <alternativeName>
        <fullName evidence="7">5-enolpyruvylshikimate-3-phosphate synthase</fullName>
        <shortName evidence="7">EPSP synthase</shortName>
        <shortName evidence="7">EPSPS</shortName>
    </alternativeName>
</protein>
<keyword evidence="10" id="KW-1185">Reference proteome</keyword>
<comment type="subcellular location">
    <subcellularLocation>
        <location evidence="7">Cytoplasm</location>
    </subcellularLocation>
</comment>
<feature type="binding site" evidence="7">
    <location>
        <position position="20"/>
    </location>
    <ligand>
        <name>phosphoenolpyruvate</name>
        <dbReference type="ChEBI" id="CHEBI:58702"/>
    </ligand>
</feature>
<comment type="pathway">
    <text evidence="1 7">Metabolic intermediate biosynthesis; chorismate biosynthesis; chorismate from D-erythrose 4-phosphate and phosphoenolpyruvate: step 6/7.</text>
</comment>
<feature type="binding site" evidence="7">
    <location>
        <position position="21"/>
    </location>
    <ligand>
        <name>3-phosphoshikimate</name>
        <dbReference type="ChEBI" id="CHEBI:145989"/>
    </ligand>
</feature>
<evidence type="ECO:0000256" key="5">
    <source>
        <dbReference type="ARBA" id="ARBA00023141"/>
    </source>
</evidence>
<dbReference type="STRING" id="706434.HMPREF9429_00023"/>
<dbReference type="GO" id="GO:0008652">
    <property type="term" value="P:amino acid biosynthetic process"/>
    <property type="evidence" value="ECO:0007669"/>
    <property type="project" value="UniProtKB-KW"/>
</dbReference>
<keyword evidence="3 7" id="KW-0028">Amino-acid biosynthesis</keyword>
<feature type="binding site" evidence="7">
    <location>
        <position position="308"/>
    </location>
    <ligand>
        <name>3-phosphoshikimate</name>
        <dbReference type="ChEBI" id="CHEBI:145989"/>
    </ligand>
</feature>
<comment type="similarity">
    <text evidence="2 7">Belongs to the EPSP synthase family.</text>
</comment>
<dbReference type="GO" id="GO:0005737">
    <property type="term" value="C:cytoplasm"/>
    <property type="evidence" value="ECO:0007669"/>
    <property type="project" value="UniProtKB-SubCell"/>
</dbReference>
<comment type="caution">
    <text evidence="7">Lacks conserved residue(s) required for the propagation of feature annotation.</text>
</comment>
<proteinExistence type="inferred from homology"/>